<dbReference type="InterPro" id="IPR011991">
    <property type="entry name" value="ArsR-like_HTH"/>
</dbReference>
<reference evidence="6" key="1">
    <citation type="journal article" date="2019" name="Int. J. Syst. Evol. Microbiol.">
        <title>The Global Catalogue of Microorganisms (GCM) 10K type strain sequencing project: providing services to taxonomists for standard genome sequencing and annotation.</title>
        <authorList>
            <consortium name="The Broad Institute Genomics Platform"/>
            <consortium name="The Broad Institute Genome Sequencing Center for Infectious Disease"/>
            <person name="Wu L."/>
            <person name="Ma J."/>
        </authorList>
    </citation>
    <scope>NUCLEOTIDE SEQUENCE [LARGE SCALE GENOMIC DNA]</scope>
    <source>
        <strain evidence="6">CGMCC 4.7283</strain>
    </source>
</reference>
<dbReference type="InterPro" id="IPR036390">
    <property type="entry name" value="WH_DNA-bd_sf"/>
</dbReference>
<keyword evidence="1" id="KW-0805">Transcription regulation</keyword>
<evidence type="ECO:0000313" key="6">
    <source>
        <dbReference type="Proteomes" id="UP001595973"/>
    </source>
</evidence>
<dbReference type="InterPro" id="IPR051011">
    <property type="entry name" value="Metal_resp_trans_reg"/>
</dbReference>
<dbReference type="Proteomes" id="UP001595973">
    <property type="component" value="Unassembled WGS sequence"/>
</dbReference>
<dbReference type="InterPro" id="IPR001845">
    <property type="entry name" value="HTH_ArsR_DNA-bd_dom"/>
</dbReference>
<name>A0ABV9KAT0_9RHOB</name>
<feature type="domain" description="HTH arsR-type" evidence="4">
    <location>
        <begin position="1"/>
        <end position="95"/>
    </location>
</feature>
<dbReference type="PROSITE" id="PS50987">
    <property type="entry name" value="HTH_ARSR_2"/>
    <property type="match status" value="1"/>
</dbReference>
<sequence>MDDALAIDALGALAHAGRLAVFRLLVRRGPRGTPAMEVGKALDMKPSTLSGHLSALKRAGLVTSERRHREILYAPDFAAVNGLVAFLLEDCCDGNPDACAGFRSVTAQV</sequence>
<keyword evidence="6" id="KW-1185">Reference proteome</keyword>
<dbReference type="InterPro" id="IPR036388">
    <property type="entry name" value="WH-like_DNA-bd_sf"/>
</dbReference>
<dbReference type="SMART" id="SM00418">
    <property type="entry name" value="HTH_ARSR"/>
    <property type="match status" value="1"/>
</dbReference>
<evidence type="ECO:0000256" key="2">
    <source>
        <dbReference type="ARBA" id="ARBA00023125"/>
    </source>
</evidence>
<proteinExistence type="predicted"/>
<evidence type="ECO:0000259" key="4">
    <source>
        <dbReference type="PROSITE" id="PS50987"/>
    </source>
</evidence>
<evidence type="ECO:0000256" key="1">
    <source>
        <dbReference type="ARBA" id="ARBA00023015"/>
    </source>
</evidence>
<protein>
    <submittedName>
        <fullName evidence="5">ArsR/SmtB family transcription factor</fullName>
    </submittedName>
</protein>
<dbReference type="PANTHER" id="PTHR43132:SF2">
    <property type="entry name" value="ARSENICAL RESISTANCE OPERON REPRESSOR ARSR-RELATED"/>
    <property type="match status" value="1"/>
</dbReference>
<organism evidence="5 6">
    <name type="scientific">Seohaeicola nanhaiensis</name>
    <dbReference type="NCBI Taxonomy" id="1387282"/>
    <lineage>
        <taxon>Bacteria</taxon>
        <taxon>Pseudomonadati</taxon>
        <taxon>Pseudomonadota</taxon>
        <taxon>Alphaproteobacteria</taxon>
        <taxon>Rhodobacterales</taxon>
        <taxon>Roseobacteraceae</taxon>
        <taxon>Seohaeicola</taxon>
    </lineage>
</organism>
<dbReference type="EMBL" id="JBHSGI010000002">
    <property type="protein sequence ID" value="MFC4667157.1"/>
    <property type="molecule type" value="Genomic_DNA"/>
</dbReference>
<gene>
    <name evidence="5" type="ORF">ACFO5X_01210</name>
</gene>
<dbReference type="RefSeq" id="WP_380715114.1">
    <property type="nucleotide sequence ID" value="NZ_JBHSGI010000002.1"/>
</dbReference>
<dbReference type="Pfam" id="PF12840">
    <property type="entry name" value="HTH_20"/>
    <property type="match status" value="1"/>
</dbReference>
<accession>A0ABV9KAT0</accession>
<dbReference type="Gene3D" id="1.10.10.10">
    <property type="entry name" value="Winged helix-like DNA-binding domain superfamily/Winged helix DNA-binding domain"/>
    <property type="match status" value="1"/>
</dbReference>
<dbReference type="CDD" id="cd00090">
    <property type="entry name" value="HTH_ARSR"/>
    <property type="match status" value="1"/>
</dbReference>
<dbReference type="SUPFAM" id="SSF46785">
    <property type="entry name" value="Winged helix' DNA-binding domain"/>
    <property type="match status" value="1"/>
</dbReference>
<dbReference type="PANTHER" id="PTHR43132">
    <property type="entry name" value="ARSENICAL RESISTANCE OPERON REPRESSOR ARSR-RELATED"/>
    <property type="match status" value="1"/>
</dbReference>
<evidence type="ECO:0000313" key="5">
    <source>
        <dbReference type="EMBL" id="MFC4667157.1"/>
    </source>
</evidence>
<keyword evidence="3" id="KW-0804">Transcription</keyword>
<keyword evidence="2" id="KW-0238">DNA-binding</keyword>
<evidence type="ECO:0000256" key="3">
    <source>
        <dbReference type="ARBA" id="ARBA00023163"/>
    </source>
</evidence>
<comment type="caution">
    <text evidence="5">The sequence shown here is derived from an EMBL/GenBank/DDBJ whole genome shotgun (WGS) entry which is preliminary data.</text>
</comment>
<dbReference type="PRINTS" id="PR00778">
    <property type="entry name" value="HTHARSR"/>
</dbReference>